<proteinExistence type="predicted"/>
<protein>
    <submittedName>
        <fullName evidence="1">Uncharacterized protein</fullName>
    </submittedName>
</protein>
<dbReference type="AlphaFoldDB" id="A0A1I0FTK9"/>
<evidence type="ECO:0000313" key="1">
    <source>
        <dbReference type="EMBL" id="SET61776.1"/>
    </source>
</evidence>
<sequence>MSTDESVLQGRNFVSFAPGISAQLRADILDCLLYAQLSADQKHDRYRNWKPWIEQYQRTIYQKGGRLTGSIDPGMVTIRRLRDLRYLPASAFGRATSPELHALMAGSLHTLLSSEHANTFFSSWFSSGQSESFQVVPCRASGTGAVDILVCGLQMTTRGVKPGLLFWDTLSGDMIVRTNGASFSLTEQSYAPYREKISRYLTDAAKKAIAEL</sequence>
<organism evidence="1 2">
    <name type="scientific">Pseudomonas graminis</name>
    <dbReference type="NCBI Taxonomy" id="158627"/>
    <lineage>
        <taxon>Bacteria</taxon>
        <taxon>Pseudomonadati</taxon>
        <taxon>Pseudomonadota</taxon>
        <taxon>Gammaproteobacteria</taxon>
        <taxon>Pseudomonadales</taxon>
        <taxon>Pseudomonadaceae</taxon>
        <taxon>Pseudomonas</taxon>
    </lineage>
</organism>
<name>A0A1I0FTK9_9PSED</name>
<dbReference type="Proteomes" id="UP000182332">
    <property type="component" value="Unassembled WGS sequence"/>
</dbReference>
<dbReference type="RefSeq" id="WP_074890433.1">
    <property type="nucleotide sequence ID" value="NZ_FOHW01000018.1"/>
</dbReference>
<accession>A0A1I0FTK9</accession>
<dbReference type="EMBL" id="FOHW01000018">
    <property type="protein sequence ID" value="SET61776.1"/>
    <property type="molecule type" value="Genomic_DNA"/>
</dbReference>
<reference evidence="1 2" key="1">
    <citation type="submission" date="2016-10" db="EMBL/GenBank/DDBJ databases">
        <authorList>
            <person name="de Groot N.N."/>
        </authorList>
    </citation>
    <scope>NUCLEOTIDE SEQUENCE [LARGE SCALE GENOMIC DNA]</scope>
    <source>
        <strain evidence="1 2">DSM 11363</strain>
    </source>
</reference>
<gene>
    <name evidence="1" type="ORF">SAMN05216197_11830</name>
</gene>
<evidence type="ECO:0000313" key="2">
    <source>
        <dbReference type="Proteomes" id="UP000182332"/>
    </source>
</evidence>
<dbReference type="OrthoDB" id="7004623at2"/>